<evidence type="ECO:0000256" key="7">
    <source>
        <dbReference type="RuleBase" id="RU003345"/>
    </source>
</evidence>
<dbReference type="PROSITE" id="PS00687">
    <property type="entry name" value="ALDEHYDE_DEHYDR_GLU"/>
    <property type="match status" value="1"/>
</dbReference>
<reference evidence="9 10" key="1">
    <citation type="submission" date="2019-07" db="EMBL/GenBank/DDBJ databases">
        <title>Qingshengfaniella alkalisoli gen. nov., sp. nov., isolated from saline soil.</title>
        <authorList>
            <person name="Xu L."/>
            <person name="Huang X.-X."/>
            <person name="Sun J.-Q."/>
        </authorList>
    </citation>
    <scope>NUCLEOTIDE SEQUENCE [LARGE SCALE GENOMIC DNA]</scope>
    <source>
        <strain evidence="9 10">DSM 27279</strain>
    </source>
</reference>
<dbReference type="OrthoDB" id="6187633at2"/>
<evidence type="ECO:0000256" key="2">
    <source>
        <dbReference type="ARBA" id="ARBA00023002"/>
    </source>
</evidence>
<dbReference type="SUPFAM" id="SSF53720">
    <property type="entry name" value="ALDH-like"/>
    <property type="match status" value="1"/>
</dbReference>
<dbReference type="PIRSF" id="PIRSF036492">
    <property type="entry name" value="ALDH"/>
    <property type="match status" value="1"/>
</dbReference>
<organism evidence="9 10">
    <name type="scientific">Verticiella sediminum</name>
    <dbReference type="NCBI Taxonomy" id="1247510"/>
    <lineage>
        <taxon>Bacteria</taxon>
        <taxon>Pseudomonadati</taxon>
        <taxon>Pseudomonadota</taxon>
        <taxon>Betaproteobacteria</taxon>
        <taxon>Burkholderiales</taxon>
        <taxon>Alcaligenaceae</taxon>
        <taxon>Verticiella</taxon>
    </lineage>
</organism>
<sequence length="444" mass="48473">MPNEADITRVFELQKRNAWKLKRSNSATRKAKLVRLRDRLMQVGGEVSEALYQDMARPRTAMPFDVQNAIDTANEAIEHLEQWMAPTPVAAKSTDADVNAYVHYEARGVVLIVGPWNFPFHLCFEPLIYAVAAGNSAIVKPSELTPATSAIVTRIIRELFDESEVAVFEGGAEVAGLLLDKPFDHIFLTGSPKVGRIVMAAAARNLASVTLELGGKNPAIIDRNADLDKAAYEIMLSRIMNAGQVCLSIDYVMAPSASVDLLATKMVDAVKGLVYTDGRFDAAKQGRFVNRNNFDRVRRYVDDAVALGARVILGGGSNADELTMEPTILADVPPNAEIMHEEIFGPVVVIVPYDTLQDAIDFVRSNGKPLGSFIFSHDPAFIQDVLQQTSSGGVSVNVWGEHYFDGRLPFGGVNGSGVGRYHSVYGFREFSHERAVFARGVKAA</sequence>
<dbReference type="InterPro" id="IPR012394">
    <property type="entry name" value="Aldehyde_DH_NAD(P)"/>
</dbReference>
<keyword evidence="2 4" id="KW-0560">Oxidoreductase</keyword>
<dbReference type="InterPro" id="IPR016162">
    <property type="entry name" value="Ald_DH_N"/>
</dbReference>
<evidence type="ECO:0000256" key="4">
    <source>
        <dbReference type="PIRNR" id="PIRNR036492"/>
    </source>
</evidence>
<dbReference type="InterPro" id="IPR016163">
    <property type="entry name" value="Ald_DH_C"/>
</dbReference>
<evidence type="ECO:0000313" key="10">
    <source>
        <dbReference type="Proteomes" id="UP000318405"/>
    </source>
</evidence>
<dbReference type="GO" id="GO:0006081">
    <property type="term" value="P:aldehyde metabolic process"/>
    <property type="evidence" value="ECO:0007669"/>
    <property type="project" value="InterPro"/>
</dbReference>
<comment type="similarity">
    <text evidence="1 4 7">Belongs to the aldehyde dehydrogenase family.</text>
</comment>
<dbReference type="InterPro" id="IPR015590">
    <property type="entry name" value="Aldehyde_DH_dom"/>
</dbReference>
<evidence type="ECO:0000259" key="8">
    <source>
        <dbReference type="Pfam" id="PF00171"/>
    </source>
</evidence>
<comment type="caution">
    <text evidence="9">The sequence shown here is derived from an EMBL/GenBank/DDBJ whole genome shotgun (WGS) entry which is preliminary data.</text>
</comment>
<dbReference type="Gene3D" id="3.40.605.10">
    <property type="entry name" value="Aldehyde Dehydrogenase, Chain A, domain 1"/>
    <property type="match status" value="1"/>
</dbReference>
<feature type="domain" description="Aldehyde dehydrogenase" evidence="8">
    <location>
        <begin position="4"/>
        <end position="435"/>
    </location>
</feature>
<evidence type="ECO:0000256" key="3">
    <source>
        <dbReference type="ARBA" id="ARBA00023027"/>
    </source>
</evidence>
<dbReference type="PANTHER" id="PTHR43570">
    <property type="entry name" value="ALDEHYDE DEHYDROGENASE"/>
    <property type="match status" value="1"/>
</dbReference>
<gene>
    <name evidence="9" type="ORF">FOZ76_23175</name>
</gene>
<dbReference type="EMBL" id="VLTJ01000039">
    <property type="protein sequence ID" value="TSH90694.1"/>
    <property type="molecule type" value="Genomic_DNA"/>
</dbReference>
<dbReference type="InterPro" id="IPR029510">
    <property type="entry name" value="Ald_DH_CS_GLU"/>
</dbReference>
<evidence type="ECO:0000256" key="5">
    <source>
        <dbReference type="PIRSR" id="PIRSR036492-1"/>
    </source>
</evidence>
<protein>
    <recommendedName>
        <fullName evidence="4">Aldehyde dehydrogenase</fullName>
    </recommendedName>
</protein>
<feature type="active site" evidence="5 6">
    <location>
        <position position="212"/>
    </location>
</feature>
<dbReference type="InterPro" id="IPR016161">
    <property type="entry name" value="Ald_DH/histidinol_DH"/>
</dbReference>
<dbReference type="Proteomes" id="UP000318405">
    <property type="component" value="Unassembled WGS sequence"/>
</dbReference>
<keyword evidence="10" id="KW-1185">Reference proteome</keyword>
<keyword evidence="3" id="KW-0520">NAD</keyword>
<dbReference type="GO" id="GO:0005737">
    <property type="term" value="C:cytoplasm"/>
    <property type="evidence" value="ECO:0007669"/>
    <property type="project" value="TreeGrafter"/>
</dbReference>
<evidence type="ECO:0000256" key="6">
    <source>
        <dbReference type="PROSITE-ProRule" id="PRU10007"/>
    </source>
</evidence>
<dbReference type="Pfam" id="PF00171">
    <property type="entry name" value="Aldedh"/>
    <property type="match status" value="1"/>
</dbReference>
<feature type="active site" evidence="5">
    <location>
        <position position="246"/>
    </location>
</feature>
<name>A0A556ACR6_9BURK</name>
<dbReference type="Gene3D" id="3.40.309.10">
    <property type="entry name" value="Aldehyde Dehydrogenase, Chain A, domain 2"/>
    <property type="match status" value="1"/>
</dbReference>
<evidence type="ECO:0000256" key="1">
    <source>
        <dbReference type="ARBA" id="ARBA00009986"/>
    </source>
</evidence>
<accession>A0A556ACR6</accession>
<evidence type="ECO:0000313" key="9">
    <source>
        <dbReference type="EMBL" id="TSH90694.1"/>
    </source>
</evidence>
<proteinExistence type="inferred from homology"/>
<dbReference type="RefSeq" id="WP_143950611.1">
    <property type="nucleotide sequence ID" value="NZ_BAABMB010000003.1"/>
</dbReference>
<dbReference type="PANTHER" id="PTHR43570:SF20">
    <property type="entry name" value="ALDEHYDE DEHYDROGENASE ALDX-RELATED"/>
    <property type="match status" value="1"/>
</dbReference>
<dbReference type="GO" id="GO:0004029">
    <property type="term" value="F:aldehyde dehydrogenase (NAD+) activity"/>
    <property type="evidence" value="ECO:0007669"/>
    <property type="project" value="TreeGrafter"/>
</dbReference>
<dbReference type="AlphaFoldDB" id="A0A556ACR6"/>